<sequence>MFLRKLPLLIVLLISLALFGFVYQLIFHTAELLTYLIMAVGVAAVIFALLYALVIKPRTRPLSSKYKKAVRQSRKKYGSNIRKSKSMKNKHRSRPFNRHRSNPPHLKVIDGKRNKKKNRASF</sequence>
<dbReference type="OrthoDB" id="2974227at2"/>
<evidence type="ECO:0000313" key="3">
    <source>
        <dbReference type="EMBL" id="TCT26940.1"/>
    </source>
</evidence>
<dbReference type="NCBIfam" id="NF041554">
    <property type="entry name" value="SA1362_fam"/>
    <property type="match status" value="1"/>
</dbReference>
<feature type="compositionally biased region" description="Basic residues" evidence="1">
    <location>
        <begin position="65"/>
        <end position="102"/>
    </location>
</feature>
<protein>
    <submittedName>
        <fullName evidence="3">Uncharacterized protein</fullName>
    </submittedName>
</protein>
<feature type="transmembrane region" description="Helical" evidence="2">
    <location>
        <begin position="7"/>
        <end position="26"/>
    </location>
</feature>
<accession>A0A4R3NDF1</accession>
<keyword evidence="4" id="KW-1185">Reference proteome</keyword>
<dbReference type="Proteomes" id="UP000294650">
    <property type="component" value="Unassembled WGS sequence"/>
</dbReference>
<comment type="caution">
    <text evidence="3">The sequence shown here is derived from an EMBL/GenBank/DDBJ whole genome shotgun (WGS) entry which is preliminary data.</text>
</comment>
<keyword evidence="2" id="KW-0812">Transmembrane</keyword>
<feature type="compositionally biased region" description="Basic residues" evidence="1">
    <location>
        <begin position="113"/>
        <end position="122"/>
    </location>
</feature>
<keyword evidence="2" id="KW-0472">Membrane</keyword>
<dbReference type="InterPro" id="IPR048110">
    <property type="entry name" value="SA1362/YqhP-like"/>
</dbReference>
<feature type="region of interest" description="Disordered" evidence="1">
    <location>
        <begin position="65"/>
        <end position="122"/>
    </location>
</feature>
<evidence type="ECO:0000256" key="2">
    <source>
        <dbReference type="SAM" id="Phobius"/>
    </source>
</evidence>
<name>A0A4R3NDF1_9BACI</name>
<gene>
    <name evidence="3" type="ORF">EDD68_101297</name>
</gene>
<reference evidence="3 4" key="1">
    <citation type="submission" date="2019-03" db="EMBL/GenBank/DDBJ databases">
        <title>Genomic Encyclopedia of Type Strains, Phase IV (KMG-IV): sequencing the most valuable type-strain genomes for metagenomic binning, comparative biology and taxonomic classification.</title>
        <authorList>
            <person name="Goeker M."/>
        </authorList>
    </citation>
    <scope>NUCLEOTIDE SEQUENCE [LARGE SCALE GENOMIC DNA]</scope>
    <source>
        <strain evidence="3 4">DSM 25894</strain>
    </source>
</reference>
<feature type="transmembrane region" description="Helical" evidence="2">
    <location>
        <begin position="32"/>
        <end position="55"/>
    </location>
</feature>
<keyword evidence="2" id="KW-1133">Transmembrane helix</keyword>
<evidence type="ECO:0000313" key="4">
    <source>
        <dbReference type="Proteomes" id="UP000294650"/>
    </source>
</evidence>
<dbReference type="EMBL" id="SMAN01000001">
    <property type="protein sequence ID" value="TCT26940.1"/>
    <property type="molecule type" value="Genomic_DNA"/>
</dbReference>
<evidence type="ECO:0000256" key="1">
    <source>
        <dbReference type="SAM" id="MobiDB-lite"/>
    </source>
</evidence>
<dbReference type="AlphaFoldDB" id="A0A4R3NDF1"/>
<dbReference type="RefSeq" id="WP_132370389.1">
    <property type="nucleotide sequence ID" value="NZ_SMAN01000001.1"/>
</dbReference>
<proteinExistence type="predicted"/>
<organism evidence="3 4">
    <name type="scientific">Melghiribacillus thermohalophilus</name>
    <dbReference type="NCBI Taxonomy" id="1324956"/>
    <lineage>
        <taxon>Bacteria</taxon>
        <taxon>Bacillati</taxon>
        <taxon>Bacillota</taxon>
        <taxon>Bacilli</taxon>
        <taxon>Bacillales</taxon>
        <taxon>Bacillaceae</taxon>
        <taxon>Melghiribacillus</taxon>
    </lineage>
</organism>